<evidence type="ECO:0000256" key="3">
    <source>
        <dbReference type="ARBA" id="ARBA00022475"/>
    </source>
</evidence>
<evidence type="ECO:0000256" key="11">
    <source>
        <dbReference type="ARBA" id="ARBA00023303"/>
    </source>
</evidence>
<accession>A0A8J5JQJ1</accession>
<dbReference type="PANTHER" id="PTHR42643">
    <property type="entry name" value="IONOTROPIC RECEPTOR 20A-RELATED"/>
    <property type="match status" value="1"/>
</dbReference>
<dbReference type="InterPro" id="IPR019594">
    <property type="entry name" value="Glu/Gly-bd"/>
</dbReference>
<evidence type="ECO:0000256" key="8">
    <source>
        <dbReference type="ARBA" id="ARBA00023170"/>
    </source>
</evidence>
<dbReference type="AlphaFoldDB" id="A0A8J5JQJ1"/>
<evidence type="ECO:0000256" key="4">
    <source>
        <dbReference type="ARBA" id="ARBA00022692"/>
    </source>
</evidence>
<dbReference type="Pfam" id="PF10613">
    <property type="entry name" value="Lig_chan-Glu_bd"/>
    <property type="match status" value="1"/>
</dbReference>
<keyword evidence="11" id="KW-0407">Ion channel</keyword>
<dbReference type="GO" id="GO:0015276">
    <property type="term" value="F:ligand-gated monoatomic ion channel activity"/>
    <property type="evidence" value="ECO:0007669"/>
    <property type="project" value="InterPro"/>
</dbReference>
<evidence type="ECO:0000256" key="13">
    <source>
        <dbReference type="SAM" id="Phobius"/>
    </source>
</evidence>
<organism evidence="15 16">
    <name type="scientific">Homarus americanus</name>
    <name type="common">American lobster</name>
    <dbReference type="NCBI Taxonomy" id="6706"/>
    <lineage>
        <taxon>Eukaryota</taxon>
        <taxon>Metazoa</taxon>
        <taxon>Ecdysozoa</taxon>
        <taxon>Arthropoda</taxon>
        <taxon>Crustacea</taxon>
        <taxon>Multicrustacea</taxon>
        <taxon>Malacostraca</taxon>
        <taxon>Eumalacostraca</taxon>
        <taxon>Eucarida</taxon>
        <taxon>Decapoda</taxon>
        <taxon>Pleocyemata</taxon>
        <taxon>Astacidea</taxon>
        <taxon>Nephropoidea</taxon>
        <taxon>Nephropidae</taxon>
        <taxon>Homarus</taxon>
    </lineage>
</organism>
<dbReference type="Gene3D" id="3.40.190.10">
    <property type="entry name" value="Periplasmic binding protein-like II"/>
    <property type="match status" value="1"/>
</dbReference>
<evidence type="ECO:0000256" key="2">
    <source>
        <dbReference type="ARBA" id="ARBA00022448"/>
    </source>
</evidence>
<dbReference type="Gene3D" id="1.10.287.70">
    <property type="match status" value="1"/>
</dbReference>
<keyword evidence="8 15" id="KW-0675">Receptor</keyword>
<keyword evidence="4 13" id="KW-0812">Transmembrane</keyword>
<evidence type="ECO:0000256" key="6">
    <source>
        <dbReference type="ARBA" id="ARBA00023065"/>
    </source>
</evidence>
<dbReference type="SMART" id="SM00918">
    <property type="entry name" value="Lig_chan-Glu_bd"/>
    <property type="match status" value="1"/>
</dbReference>
<name>A0A8J5JQJ1_HOMAM</name>
<evidence type="ECO:0000259" key="14">
    <source>
        <dbReference type="SMART" id="SM00918"/>
    </source>
</evidence>
<feature type="transmembrane region" description="Helical" evidence="13">
    <location>
        <begin position="239"/>
        <end position="265"/>
    </location>
</feature>
<dbReference type="EMBL" id="JAHLQT010031306">
    <property type="protein sequence ID" value="KAG7160496.1"/>
    <property type="molecule type" value="Genomic_DNA"/>
</dbReference>
<evidence type="ECO:0000256" key="10">
    <source>
        <dbReference type="ARBA" id="ARBA00023286"/>
    </source>
</evidence>
<keyword evidence="9" id="KW-0325">Glycoprotein</keyword>
<comment type="subcellular location">
    <subcellularLocation>
        <location evidence="1">Cell membrane</location>
        <topology evidence="1">Multi-pass membrane protein</topology>
    </subcellularLocation>
</comment>
<protein>
    <submittedName>
        <fullName evidence="15">Glutamate receptor-like 4</fullName>
    </submittedName>
</protein>
<evidence type="ECO:0000256" key="12">
    <source>
        <dbReference type="SAM" id="MobiDB-lite"/>
    </source>
</evidence>
<gene>
    <name evidence="15" type="primary">Glrk-L4</name>
    <name evidence="15" type="ORF">Hamer_G001772</name>
</gene>
<evidence type="ECO:0000256" key="7">
    <source>
        <dbReference type="ARBA" id="ARBA00023136"/>
    </source>
</evidence>
<evidence type="ECO:0000256" key="9">
    <source>
        <dbReference type="ARBA" id="ARBA00023180"/>
    </source>
</evidence>
<keyword evidence="6" id="KW-0406">Ion transport</keyword>
<dbReference type="SUPFAM" id="SSF53850">
    <property type="entry name" value="Periplasmic binding protein-like II"/>
    <property type="match status" value="1"/>
</dbReference>
<comment type="caution">
    <text evidence="15">The sequence shown here is derived from an EMBL/GenBank/DDBJ whole genome shotgun (WGS) entry which is preliminary data.</text>
</comment>
<dbReference type="Proteomes" id="UP000747542">
    <property type="component" value="Unassembled WGS sequence"/>
</dbReference>
<reference evidence="15" key="1">
    <citation type="journal article" date="2021" name="Sci. Adv.">
        <title>The American lobster genome reveals insights on longevity, neural, and immune adaptations.</title>
        <authorList>
            <person name="Polinski J.M."/>
            <person name="Zimin A.V."/>
            <person name="Clark K.F."/>
            <person name="Kohn A.B."/>
            <person name="Sadowski N."/>
            <person name="Timp W."/>
            <person name="Ptitsyn A."/>
            <person name="Khanna P."/>
            <person name="Romanova D.Y."/>
            <person name="Williams P."/>
            <person name="Greenwood S.J."/>
            <person name="Moroz L.L."/>
            <person name="Walt D.R."/>
            <person name="Bodnar A.G."/>
        </authorList>
    </citation>
    <scope>NUCLEOTIDE SEQUENCE</scope>
    <source>
        <strain evidence="15">GMGI-L3</strain>
    </source>
</reference>
<dbReference type="GO" id="GO:0005886">
    <property type="term" value="C:plasma membrane"/>
    <property type="evidence" value="ECO:0007669"/>
    <property type="project" value="UniProtKB-SubCell"/>
</dbReference>
<evidence type="ECO:0000313" key="15">
    <source>
        <dbReference type="EMBL" id="KAG7160496.1"/>
    </source>
</evidence>
<keyword evidence="3" id="KW-1003">Cell membrane</keyword>
<keyword evidence="10" id="KW-1071">Ligand-gated ion channel</keyword>
<dbReference type="PANTHER" id="PTHR42643:SF38">
    <property type="entry name" value="IONOTROPIC RECEPTOR 100A"/>
    <property type="match status" value="1"/>
</dbReference>
<evidence type="ECO:0000313" key="16">
    <source>
        <dbReference type="Proteomes" id="UP000747542"/>
    </source>
</evidence>
<feature type="domain" description="Ionotropic glutamate receptor L-glutamate and glycine-binding" evidence="14">
    <location>
        <begin position="47"/>
        <end position="111"/>
    </location>
</feature>
<sequence length="285" mass="31319">MPVPPHSQSPPTGSRYASCPHTVTHPQQDQSRFKNGAFLEVSAVHWPPHIVVEEAVGGGGELTVGGPMADLLTTLADSLNFTYKIVQPGDRAWGAKLPNGTWSGMVGQVSRQEVDIALGPFGISEARFKVVDYTRAFYYDDRSILAIKGLPEVDPWGFMYPFTPLVWAALVAALLVACLAVVVLGSRPKTWTHLSWASQLLLLHVRIVLHQGILCHIVINVKYLFPDLSMKTSSGRERLVVGGWMVVAMMLMWSYRGTLISLLAVRHVPQPLQSIRDVVDDSTVT</sequence>
<keyword evidence="7 13" id="KW-0472">Membrane</keyword>
<keyword evidence="5 13" id="KW-1133">Transmembrane helix</keyword>
<keyword evidence="16" id="KW-1185">Reference proteome</keyword>
<proteinExistence type="predicted"/>
<feature type="transmembrane region" description="Helical" evidence="13">
    <location>
        <begin position="165"/>
        <end position="184"/>
    </location>
</feature>
<feature type="region of interest" description="Disordered" evidence="12">
    <location>
        <begin position="1"/>
        <end position="29"/>
    </location>
</feature>
<evidence type="ECO:0000256" key="1">
    <source>
        <dbReference type="ARBA" id="ARBA00004651"/>
    </source>
</evidence>
<dbReference type="InterPro" id="IPR052192">
    <property type="entry name" value="Insect_Ionotropic_Sensory_Rcpt"/>
</dbReference>
<keyword evidence="2" id="KW-0813">Transport</keyword>
<feature type="non-terminal residue" evidence="15">
    <location>
        <position position="1"/>
    </location>
</feature>
<evidence type="ECO:0000256" key="5">
    <source>
        <dbReference type="ARBA" id="ARBA00022989"/>
    </source>
</evidence>